<dbReference type="VEuPathDB" id="AmoebaDB:ACA1_383540"/>
<dbReference type="KEGG" id="acan:ACA1_383540"/>
<protein>
    <submittedName>
        <fullName evidence="1">Uncharacterized protein</fullName>
    </submittedName>
</protein>
<accession>L8GV55</accession>
<dbReference type="Proteomes" id="UP000011083">
    <property type="component" value="Unassembled WGS sequence"/>
</dbReference>
<dbReference type="GeneID" id="14917542"/>
<dbReference type="AlphaFoldDB" id="L8GV55"/>
<organism evidence="1 2">
    <name type="scientific">Acanthamoeba castellanii (strain ATCC 30010 / Neff)</name>
    <dbReference type="NCBI Taxonomy" id="1257118"/>
    <lineage>
        <taxon>Eukaryota</taxon>
        <taxon>Amoebozoa</taxon>
        <taxon>Discosea</taxon>
        <taxon>Longamoebia</taxon>
        <taxon>Centramoebida</taxon>
        <taxon>Acanthamoebidae</taxon>
        <taxon>Acanthamoeba</taxon>
    </lineage>
</organism>
<evidence type="ECO:0000313" key="2">
    <source>
        <dbReference type="Proteomes" id="UP000011083"/>
    </source>
</evidence>
<evidence type="ECO:0000313" key="1">
    <source>
        <dbReference type="EMBL" id="ELR16822.1"/>
    </source>
</evidence>
<dbReference type="RefSeq" id="XP_004338835.1">
    <property type="nucleotide sequence ID" value="XM_004338787.1"/>
</dbReference>
<name>L8GV55_ACACF</name>
<proteinExistence type="predicted"/>
<reference evidence="1 2" key="1">
    <citation type="journal article" date="2013" name="Genome Biol.">
        <title>Genome of Acanthamoeba castellanii highlights extensive lateral gene transfer and early evolution of tyrosine kinase signaling.</title>
        <authorList>
            <person name="Clarke M."/>
            <person name="Lohan A.J."/>
            <person name="Liu B."/>
            <person name="Lagkouvardos I."/>
            <person name="Roy S."/>
            <person name="Zafar N."/>
            <person name="Bertelli C."/>
            <person name="Schilde C."/>
            <person name="Kianianmomeni A."/>
            <person name="Burglin T.R."/>
            <person name="Frech C."/>
            <person name="Turcotte B."/>
            <person name="Kopec K.O."/>
            <person name="Synnott J.M."/>
            <person name="Choo C."/>
            <person name="Paponov I."/>
            <person name="Finkler A."/>
            <person name="Soon Heng Tan C."/>
            <person name="Hutchins A.P."/>
            <person name="Weinmeier T."/>
            <person name="Rattei T."/>
            <person name="Chu J.S."/>
            <person name="Gimenez G."/>
            <person name="Irimia M."/>
            <person name="Rigden D.J."/>
            <person name="Fitzpatrick D.A."/>
            <person name="Lorenzo-Morales J."/>
            <person name="Bateman A."/>
            <person name="Chiu C.H."/>
            <person name="Tang P."/>
            <person name="Hegemann P."/>
            <person name="Fromm H."/>
            <person name="Raoult D."/>
            <person name="Greub G."/>
            <person name="Miranda-Saavedra D."/>
            <person name="Chen N."/>
            <person name="Nash P."/>
            <person name="Ginger M.L."/>
            <person name="Horn M."/>
            <person name="Schaap P."/>
            <person name="Caler L."/>
            <person name="Loftus B."/>
        </authorList>
    </citation>
    <scope>NUCLEOTIDE SEQUENCE [LARGE SCALE GENOMIC DNA]</scope>
    <source>
        <strain evidence="1 2">Neff</strain>
    </source>
</reference>
<keyword evidence="2" id="KW-1185">Reference proteome</keyword>
<sequence length="242" mass="26842">MLGVEKSEALGLWCTLTVGSYGGGDAFRAAPQLLVVDLTSHEVLGRLALLGRPLKEVVWAEVVREHAHHVLVQPDQRIVRLPPTLPPEGAAGLQWQLRVQVSQRLPGSADHYNLFYQGWLFANDVLEEGRQGVSRWPLIGLFAPKNLARPPGEEDVAHVGIDRLKPADQHTHLVQETLDLDGFQLELKDWHMGSDMAQFVVVEEARDVSVAWAVCVDLDKLRCEVTLLFLVSASRGSRYAPP</sequence>
<gene>
    <name evidence="1" type="ORF">ACA1_383540</name>
</gene>
<dbReference type="EMBL" id="KB007982">
    <property type="protein sequence ID" value="ELR16822.1"/>
    <property type="molecule type" value="Genomic_DNA"/>
</dbReference>